<sequence>MKNGSVGRRIAFWRERRGFTQGDFGRLMGQSRRWVQDIEGGHRHADPRLSVLQRAADVLHVPLKALLIDPSAEDTTSMPVPAEVAAILHVLDRHDLLTGALDIDRDPPSNDALQRSLTYCCQAFQACHYTAINRELPPLIVDSHRALAAAPADSVRNAQSTLSRVYQLVASFLQKFGESVVVPAAVAADRALVAAEQAQDPIAIAAASRRVAKSLSSQGRPESAQTFAVAATRRLAGDLSAQGPLGLSTLGMLFLNAATAASHQERNQHTATMASDFLEEAAELARQQGGDRDEDWTMFGPTNVGLHRVDVLVRFEDGWSALNAASDLTDAAVRSLTHERRAQHLTTMARAYLLARQKDEAANALIQAEALAPQEVHRRPETVALVRDVVGVTEFPSHSLRSLASRCGLPA</sequence>
<evidence type="ECO:0000313" key="3">
    <source>
        <dbReference type="Proteomes" id="UP000509303"/>
    </source>
</evidence>
<dbReference type="SMART" id="SM00530">
    <property type="entry name" value="HTH_XRE"/>
    <property type="match status" value="1"/>
</dbReference>
<dbReference type="CDD" id="cd00093">
    <property type="entry name" value="HTH_XRE"/>
    <property type="match status" value="1"/>
</dbReference>
<dbReference type="Pfam" id="PF13560">
    <property type="entry name" value="HTH_31"/>
    <property type="match status" value="1"/>
</dbReference>
<dbReference type="EMBL" id="CP054929">
    <property type="protein sequence ID" value="QKW51291.1"/>
    <property type="molecule type" value="Genomic_DNA"/>
</dbReference>
<reference evidence="2 3" key="1">
    <citation type="submission" date="2020-06" db="EMBL/GenBank/DDBJ databases">
        <title>Genome mining for natural products.</title>
        <authorList>
            <person name="Zhang B."/>
            <person name="Shi J."/>
            <person name="Ge H."/>
        </authorList>
    </citation>
    <scope>NUCLEOTIDE SEQUENCE [LARGE SCALE GENOMIC DNA]</scope>
    <source>
        <strain evidence="2 3">NA00687</strain>
    </source>
</reference>
<gene>
    <name evidence="2" type="ORF">HUT08_19080</name>
</gene>
<dbReference type="InterPro" id="IPR001387">
    <property type="entry name" value="Cro/C1-type_HTH"/>
</dbReference>
<accession>A0A7H8NA40</accession>
<dbReference type="PROSITE" id="PS50943">
    <property type="entry name" value="HTH_CROC1"/>
    <property type="match status" value="1"/>
</dbReference>
<dbReference type="Proteomes" id="UP000509303">
    <property type="component" value="Chromosome"/>
</dbReference>
<dbReference type="Gene3D" id="1.10.260.40">
    <property type="entry name" value="lambda repressor-like DNA-binding domains"/>
    <property type="match status" value="1"/>
</dbReference>
<keyword evidence="3" id="KW-1185">Reference proteome</keyword>
<dbReference type="SUPFAM" id="SSF47413">
    <property type="entry name" value="lambda repressor-like DNA-binding domains"/>
    <property type="match status" value="1"/>
</dbReference>
<dbReference type="RefSeq" id="WP_176163012.1">
    <property type="nucleotide sequence ID" value="NZ_CP054929.1"/>
</dbReference>
<dbReference type="GO" id="GO:0003677">
    <property type="term" value="F:DNA binding"/>
    <property type="evidence" value="ECO:0007669"/>
    <property type="project" value="InterPro"/>
</dbReference>
<dbReference type="AlphaFoldDB" id="A0A7H8NA40"/>
<evidence type="ECO:0000259" key="1">
    <source>
        <dbReference type="PROSITE" id="PS50943"/>
    </source>
</evidence>
<organism evidence="2 3">
    <name type="scientific">Streptomyces buecherae</name>
    <dbReference type="NCBI Taxonomy" id="2763006"/>
    <lineage>
        <taxon>Bacteria</taxon>
        <taxon>Bacillati</taxon>
        <taxon>Actinomycetota</taxon>
        <taxon>Actinomycetes</taxon>
        <taxon>Kitasatosporales</taxon>
        <taxon>Streptomycetaceae</taxon>
        <taxon>Streptomyces</taxon>
    </lineage>
</organism>
<evidence type="ECO:0000313" key="2">
    <source>
        <dbReference type="EMBL" id="QKW51291.1"/>
    </source>
</evidence>
<dbReference type="InterPro" id="IPR010982">
    <property type="entry name" value="Lambda_DNA-bd_dom_sf"/>
</dbReference>
<protein>
    <submittedName>
        <fullName evidence="2">Helix-turn-helix transcriptional regulator</fullName>
    </submittedName>
</protein>
<name>A0A7H8NA40_9ACTN</name>
<feature type="domain" description="HTH cro/C1-type" evidence="1">
    <location>
        <begin position="10"/>
        <end position="66"/>
    </location>
</feature>
<proteinExistence type="predicted"/>